<dbReference type="Proteomes" id="UP000199387">
    <property type="component" value="Unassembled WGS sequence"/>
</dbReference>
<keyword evidence="6" id="KW-0238">DNA-binding</keyword>
<keyword evidence="7" id="KW-1185">Reference proteome</keyword>
<evidence type="ECO:0000313" key="6">
    <source>
        <dbReference type="EMBL" id="SDC69215.1"/>
    </source>
</evidence>
<dbReference type="PRINTS" id="PR01590">
    <property type="entry name" value="HTHFIS"/>
</dbReference>
<dbReference type="PROSITE" id="PS50045">
    <property type="entry name" value="SIGMA54_INTERACT_4"/>
    <property type="match status" value="1"/>
</dbReference>
<evidence type="ECO:0000313" key="7">
    <source>
        <dbReference type="Proteomes" id="UP000199387"/>
    </source>
</evidence>
<dbReference type="InterPro" id="IPR027417">
    <property type="entry name" value="P-loop_NTPase"/>
</dbReference>
<organism evidence="6 7">
    <name type="scientific">Melghirimyces thermohalophilus</name>
    <dbReference type="NCBI Taxonomy" id="1236220"/>
    <lineage>
        <taxon>Bacteria</taxon>
        <taxon>Bacillati</taxon>
        <taxon>Bacillota</taxon>
        <taxon>Bacilli</taxon>
        <taxon>Bacillales</taxon>
        <taxon>Thermoactinomycetaceae</taxon>
        <taxon>Melghirimyces</taxon>
    </lineage>
</organism>
<dbReference type="EMBL" id="FMZA01000013">
    <property type="protein sequence ID" value="SDC69215.1"/>
    <property type="molecule type" value="Genomic_DNA"/>
</dbReference>
<dbReference type="GO" id="GO:0043565">
    <property type="term" value="F:sequence-specific DNA binding"/>
    <property type="evidence" value="ECO:0007669"/>
    <property type="project" value="InterPro"/>
</dbReference>
<dbReference type="InterPro" id="IPR009057">
    <property type="entry name" value="Homeodomain-like_sf"/>
</dbReference>
<gene>
    <name evidence="6" type="ORF">SAMN04488112_11395</name>
</gene>
<dbReference type="Pfam" id="PF25601">
    <property type="entry name" value="AAA_lid_14"/>
    <property type="match status" value="1"/>
</dbReference>
<keyword evidence="4" id="KW-0804">Transcription</keyword>
<name>A0A1G6NPX1_9BACL</name>
<evidence type="ECO:0000256" key="1">
    <source>
        <dbReference type="ARBA" id="ARBA00022741"/>
    </source>
</evidence>
<dbReference type="Gene3D" id="1.10.10.60">
    <property type="entry name" value="Homeodomain-like"/>
    <property type="match status" value="1"/>
</dbReference>
<dbReference type="Pfam" id="PF00158">
    <property type="entry name" value="Sigma54_activat"/>
    <property type="match status" value="1"/>
</dbReference>
<evidence type="ECO:0000256" key="4">
    <source>
        <dbReference type="ARBA" id="ARBA00023163"/>
    </source>
</evidence>
<dbReference type="SUPFAM" id="SSF52540">
    <property type="entry name" value="P-loop containing nucleoside triphosphate hydrolases"/>
    <property type="match status" value="1"/>
</dbReference>
<dbReference type="GO" id="GO:0005524">
    <property type="term" value="F:ATP binding"/>
    <property type="evidence" value="ECO:0007669"/>
    <property type="project" value="UniProtKB-KW"/>
</dbReference>
<sequence>MRILAVAPYPGLKKLLLEWADKDPEIDLEVETGDLEAGVKQAARAEENGFDLVISRGGTAQLIQEAISLPVIEIPITGYDMLRVLTLVKDYQGDAAIVGFPAITRGAVTVRDLLGLDLKSYTIHDPGEVRQVLTQLRQAGVRVVLGDVVTVRTAGEEGLHGILITSGKEAVSDAFREAKQTFQRIRHREEKLRLLQSILDREERGILITDHQGRTIYANYRLKKWLDMTERGAEDVAAWLWREHPFLKDRRIVHGITLPSERSVVVQSEEVDGFVVYTFQESAYPEGQGIKVKRSGFAAFSRIEGRSGSIRQAVEQARVAASTSTPVWLTGEKGTGKTRFAEAIHLASGRRGPLITVDGARMEQILVDREIDVAQGGTLHVERADQLSAGIRERLLSDTAEDNGPRLIFSSGYRAADMKGSSYIFIHLPPLRERIEDLDDLCRLWIAQFNSKYGKQVVGLEPELLELFKRERWPGNLPQLAATLEGLVREANTPFLSVDQGRKQLNQSMGFTQGISECNNFLSGTLEEIEERIIRQVLEEEGDNRTKAAKRLGINRSTLWRKLNRK</sequence>
<dbReference type="Pfam" id="PF06506">
    <property type="entry name" value="PrpR_N"/>
    <property type="match status" value="1"/>
</dbReference>
<reference evidence="6 7" key="1">
    <citation type="submission" date="2016-10" db="EMBL/GenBank/DDBJ databases">
        <authorList>
            <person name="de Groot N.N."/>
        </authorList>
    </citation>
    <scope>NUCLEOTIDE SEQUENCE [LARGE SCALE GENOMIC DNA]</scope>
    <source>
        <strain evidence="6 7">DSM 45514</strain>
    </source>
</reference>
<dbReference type="Gene3D" id="1.10.8.60">
    <property type="match status" value="1"/>
</dbReference>
<dbReference type="GO" id="GO:0006355">
    <property type="term" value="P:regulation of DNA-templated transcription"/>
    <property type="evidence" value="ECO:0007669"/>
    <property type="project" value="InterPro"/>
</dbReference>
<evidence type="ECO:0000256" key="3">
    <source>
        <dbReference type="ARBA" id="ARBA00023015"/>
    </source>
</evidence>
<dbReference type="STRING" id="1236220.SAMN04488112_11395"/>
<dbReference type="PANTHER" id="PTHR32071">
    <property type="entry name" value="TRANSCRIPTIONAL REGULATORY PROTEIN"/>
    <property type="match status" value="1"/>
</dbReference>
<protein>
    <submittedName>
        <fullName evidence="6">Transcriptional regulator containing PAS, AAA-type ATPase, and DNA-binding Fis domains</fullName>
    </submittedName>
</protein>
<dbReference type="InterPro" id="IPR002197">
    <property type="entry name" value="HTH_Fis"/>
</dbReference>
<evidence type="ECO:0000256" key="2">
    <source>
        <dbReference type="ARBA" id="ARBA00022840"/>
    </source>
</evidence>
<dbReference type="Gene3D" id="3.40.50.300">
    <property type="entry name" value="P-loop containing nucleotide triphosphate hydrolases"/>
    <property type="match status" value="1"/>
</dbReference>
<dbReference type="Gene3D" id="3.40.50.10660">
    <property type="entry name" value="PrpR receptor domain-like"/>
    <property type="match status" value="1"/>
</dbReference>
<dbReference type="InterPro" id="IPR058031">
    <property type="entry name" value="AAA_lid_NorR"/>
</dbReference>
<proteinExistence type="predicted"/>
<accession>A0A1G6NPX1</accession>
<keyword evidence="3" id="KW-0805">Transcription regulation</keyword>
<dbReference type="InterPro" id="IPR010524">
    <property type="entry name" value="Sig_transdc_resp-reg_PrpR_N"/>
</dbReference>
<dbReference type="RefSeq" id="WP_176757943.1">
    <property type="nucleotide sequence ID" value="NZ_FMZA01000013.1"/>
</dbReference>
<keyword evidence="2" id="KW-0067">ATP-binding</keyword>
<evidence type="ECO:0000259" key="5">
    <source>
        <dbReference type="PROSITE" id="PS50045"/>
    </source>
</evidence>
<feature type="domain" description="Sigma-54 factor interaction" evidence="5">
    <location>
        <begin position="303"/>
        <end position="489"/>
    </location>
</feature>
<keyword evidence="1" id="KW-0547">Nucleotide-binding</keyword>
<dbReference type="SUPFAM" id="SSF159800">
    <property type="entry name" value="PrpR receptor domain-like"/>
    <property type="match status" value="1"/>
</dbReference>
<dbReference type="AlphaFoldDB" id="A0A1G6NPX1"/>
<dbReference type="InterPro" id="IPR002078">
    <property type="entry name" value="Sigma_54_int"/>
</dbReference>
<dbReference type="Pfam" id="PF02954">
    <property type="entry name" value="HTH_8"/>
    <property type="match status" value="1"/>
</dbReference>
<dbReference type="SUPFAM" id="SSF46689">
    <property type="entry name" value="Homeodomain-like"/>
    <property type="match status" value="1"/>
</dbReference>
<dbReference type="GO" id="GO:0000156">
    <property type="term" value="F:phosphorelay response regulator activity"/>
    <property type="evidence" value="ECO:0007669"/>
    <property type="project" value="InterPro"/>
</dbReference>
<dbReference type="Gene3D" id="3.40.50.2300">
    <property type="match status" value="1"/>
</dbReference>